<gene>
    <name evidence="2" type="ORF">C8263_12625</name>
</gene>
<dbReference type="Proteomes" id="UP000240317">
    <property type="component" value="Unassembled WGS sequence"/>
</dbReference>
<dbReference type="PIRSF" id="PIRSF014979">
    <property type="entry name" value="UCP014979"/>
    <property type="match status" value="1"/>
</dbReference>
<evidence type="ECO:0000313" key="3">
    <source>
        <dbReference type="Proteomes" id="UP000240317"/>
    </source>
</evidence>
<protein>
    <recommendedName>
        <fullName evidence="4">DUF11 domain-containing protein</fullName>
    </recommendedName>
</protein>
<feature type="chain" id="PRO_5015722503" description="DUF11 domain-containing protein" evidence="1">
    <location>
        <begin position="21"/>
        <end position="164"/>
    </location>
</feature>
<name>A0A2T3W681_9DEIO</name>
<organism evidence="2 3">
    <name type="scientific">Deinococcus arcticus</name>
    <dbReference type="NCBI Taxonomy" id="2136176"/>
    <lineage>
        <taxon>Bacteria</taxon>
        <taxon>Thermotogati</taxon>
        <taxon>Deinococcota</taxon>
        <taxon>Deinococci</taxon>
        <taxon>Deinococcales</taxon>
        <taxon>Deinococcaceae</taxon>
        <taxon>Deinococcus</taxon>
    </lineage>
</organism>
<feature type="signal peptide" evidence="1">
    <location>
        <begin position="1"/>
        <end position="20"/>
    </location>
</feature>
<comment type="caution">
    <text evidence="2">The sequence shown here is derived from an EMBL/GenBank/DDBJ whole genome shotgun (WGS) entry which is preliminary data.</text>
</comment>
<dbReference type="AlphaFoldDB" id="A0A2T3W681"/>
<evidence type="ECO:0000313" key="2">
    <source>
        <dbReference type="EMBL" id="PTA67410.1"/>
    </source>
</evidence>
<dbReference type="RefSeq" id="WP_107138494.1">
    <property type="nucleotide sequence ID" value="NZ_PYSV01000012.1"/>
</dbReference>
<evidence type="ECO:0000256" key="1">
    <source>
        <dbReference type="SAM" id="SignalP"/>
    </source>
</evidence>
<keyword evidence="1" id="KW-0732">Signal</keyword>
<sequence>MKRPLLTTLLSLTGLTLAQSAGPVQLDLTLNLVRSVKVDGKPTEQLTPNPGAVLPGQVLSQVVTARNTGTTALKNVPITLPVPRNTFYLAPEQGLSGARAEYSFDGGKTFGTAPLKKTVTVTENGKAVRKEIEVKPSEYTTVRWTVAELAAGKTLKLGYRVQVK</sequence>
<accession>A0A2T3W681</accession>
<proteinExistence type="predicted"/>
<dbReference type="InterPro" id="IPR014468">
    <property type="entry name" value="UCP014979"/>
</dbReference>
<reference evidence="2 3" key="1">
    <citation type="submission" date="2018-03" db="EMBL/GenBank/DDBJ databases">
        <title>Draft genome of Deinococcus sp. OD32.</title>
        <authorList>
            <person name="Wang X.-P."/>
            <person name="Du Z.-J."/>
        </authorList>
    </citation>
    <scope>NUCLEOTIDE SEQUENCE [LARGE SCALE GENOMIC DNA]</scope>
    <source>
        <strain evidence="2 3">OD32</strain>
    </source>
</reference>
<dbReference type="EMBL" id="PYSV01000012">
    <property type="protein sequence ID" value="PTA67410.1"/>
    <property type="molecule type" value="Genomic_DNA"/>
</dbReference>
<evidence type="ECO:0008006" key="4">
    <source>
        <dbReference type="Google" id="ProtNLM"/>
    </source>
</evidence>
<dbReference type="OrthoDB" id="73823at2"/>
<keyword evidence="3" id="KW-1185">Reference proteome</keyword>